<keyword evidence="8" id="KW-1185">Reference proteome</keyword>
<reference evidence="8" key="1">
    <citation type="journal article" date="2018" name="Nat. Microbiol.">
        <title>Leveraging single-cell genomics to expand the fungal tree of life.</title>
        <authorList>
            <person name="Ahrendt S.R."/>
            <person name="Quandt C.A."/>
            <person name="Ciobanu D."/>
            <person name="Clum A."/>
            <person name="Salamov A."/>
            <person name="Andreopoulos B."/>
            <person name="Cheng J.F."/>
            <person name="Woyke T."/>
            <person name="Pelin A."/>
            <person name="Henrissat B."/>
            <person name="Reynolds N.K."/>
            <person name="Benny G.L."/>
            <person name="Smith M.E."/>
            <person name="James T.Y."/>
            <person name="Grigoriev I.V."/>
        </authorList>
    </citation>
    <scope>NUCLEOTIDE SEQUENCE [LARGE SCALE GENOMIC DNA]</scope>
</reference>
<keyword evidence="4" id="KW-0560">Oxidoreductase</keyword>
<dbReference type="Gene3D" id="3.90.180.10">
    <property type="entry name" value="Medium-chain alcohol dehydrogenases, catalytic domain"/>
    <property type="match status" value="1"/>
</dbReference>
<keyword evidence="3 5" id="KW-0862">Zinc</keyword>
<dbReference type="CDD" id="cd05283">
    <property type="entry name" value="CAD1"/>
    <property type="match status" value="1"/>
</dbReference>
<evidence type="ECO:0000256" key="5">
    <source>
        <dbReference type="RuleBase" id="RU361277"/>
    </source>
</evidence>
<sequence>MPANTIPEKFTGWAAMAKDKDLVQWSYTPKPFEEGDIDIRITHCGICGTDVHTLECGWDNTTYPIVAGHEIVGEIVRVGKNVKGLKVGQRVGVGCQSDSCGKCPECKSNKENYCREASVMTYNGVFSDGARSQGGYADYIRVPFHFAIPVPDAIDSASAAPLFCAGVTTYMPLKEAGVKKGMSVGVVGVGGLGHLGIQWAKAMGADHVTAISIDEAAKPDASELGADRYLLVNDPEQIKKANRSIDVLLVTVVSRSTNFADLVSLMNTGGKILLVGLPNGTYDGFPPWAMCERNISIITSLIGSPSNIQEMLKLAAKKKVRVWVEKRPMSDVNAALEDMRAAKAHFRYVLEN</sequence>
<name>A0A4P9XZQ8_9FUNG</name>
<evidence type="ECO:0000259" key="6">
    <source>
        <dbReference type="SMART" id="SM00829"/>
    </source>
</evidence>
<dbReference type="InterPro" id="IPR013154">
    <property type="entry name" value="ADH-like_N"/>
</dbReference>
<dbReference type="Pfam" id="PF00107">
    <property type="entry name" value="ADH_zinc_N"/>
    <property type="match status" value="1"/>
</dbReference>
<dbReference type="OrthoDB" id="1879366at2759"/>
<dbReference type="InterPro" id="IPR013149">
    <property type="entry name" value="ADH-like_C"/>
</dbReference>
<dbReference type="PROSITE" id="PS00059">
    <property type="entry name" value="ADH_ZINC"/>
    <property type="match status" value="1"/>
</dbReference>
<evidence type="ECO:0000256" key="4">
    <source>
        <dbReference type="ARBA" id="ARBA00023002"/>
    </source>
</evidence>
<evidence type="ECO:0000313" key="8">
    <source>
        <dbReference type="Proteomes" id="UP000267251"/>
    </source>
</evidence>
<dbReference type="AlphaFoldDB" id="A0A4P9XZQ8"/>
<dbReference type="InterPro" id="IPR020843">
    <property type="entry name" value="ER"/>
</dbReference>
<protein>
    <submittedName>
        <fullName evidence="7">Chaperonin 10-like protein</fullName>
    </submittedName>
</protein>
<comment type="cofactor">
    <cofactor evidence="1 5">
        <name>Zn(2+)</name>
        <dbReference type="ChEBI" id="CHEBI:29105"/>
    </cofactor>
</comment>
<dbReference type="PANTHER" id="PTHR42683">
    <property type="entry name" value="ALDEHYDE REDUCTASE"/>
    <property type="match status" value="1"/>
</dbReference>
<dbReference type="Proteomes" id="UP000267251">
    <property type="component" value="Unassembled WGS sequence"/>
</dbReference>
<dbReference type="GO" id="GO:0008270">
    <property type="term" value="F:zinc ion binding"/>
    <property type="evidence" value="ECO:0007669"/>
    <property type="project" value="InterPro"/>
</dbReference>
<dbReference type="SMART" id="SM00829">
    <property type="entry name" value="PKS_ER"/>
    <property type="match status" value="1"/>
</dbReference>
<dbReference type="Pfam" id="PF08240">
    <property type="entry name" value="ADH_N"/>
    <property type="match status" value="1"/>
</dbReference>
<dbReference type="SUPFAM" id="SSF50129">
    <property type="entry name" value="GroES-like"/>
    <property type="match status" value="1"/>
</dbReference>
<dbReference type="InterPro" id="IPR036291">
    <property type="entry name" value="NAD(P)-bd_dom_sf"/>
</dbReference>
<proteinExistence type="inferred from homology"/>
<dbReference type="FunFam" id="3.40.50.720:FF:000022">
    <property type="entry name" value="Cinnamyl alcohol dehydrogenase"/>
    <property type="match status" value="1"/>
</dbReference>
<evidence type="ECO:0000256" key="3">
    <source>
        <dbReference type="ARBA" id="ARBA00022833"/>
    </source>
</evidence>
<evidence type="ECO:0000256" key="1">
    <source>
        <dbReference type="ARBA" id="ARBA00001947"/>
    </source>
</evidence>
<feature type="domain" description="Enoyl reductase (ER)" evidence="6">
    <location>
        <begin position="18"/>
        <end position="350"/>
    </location>
</feature>
<dbReference type="GO" id="GO:0016616">
    <property type="term" value="F:oxidoreductase activity, acting on the CH-OH group of donors, NAD or NADP as acceptor"/>
    <property type="evidence" value="ECO:0007669"/>
    <property type="project" value="InterPro"/>
</dbReference>
<dbReference type="InterPro" id="IPR047109">
    <property type="entry name" value="CAD-like"/>
</dbReference>
<evidence type="ECO:0000256" key="2">
    <source>
        <dbReference type="ARBA" id="ARBA00022723"/>
    </source>
</evidence>
<gene>
    <name evidence="7" type="ORF">BJ684DRAFT_21460</name>
</gene>
<accession>A0A4P9XZQ8</accession>
<organism evidence="7 8">
    <name type="scientific">Piptocephalis cylindrospora</name>
    <dbReference type="NCBI Taxonomy" id="1907219"/>
    <lineage>
        <taxon>Eukaryota</taxon>
        <taxon>Fungi</taxon>
        <taxon>Fungi incertae sedis</taxon>
        <taxon>Zoopagomycota</taxon>
        <taxon>Zoopagomycotina</taxon>
        <taxon>Zoopagomycetes</taxon>
        <taxon>Zoopagales</taxon>
        <taxon>Piptocephalidaceae</taxon>
        <taxon>Piptocephalis</taxon>
    </lineage>
</organism>
<evidence type="ECO:0000313" key="7">
    <source>
        <dbReference type="EMBL" id="RKP11963.1"/>
    </source>
</evidence>
<comment type="similarity">
    <text evidence="5">Belongs to the zinc-containing alcohol dehydrogenase family.</text>
</comment>
<dbReference type="Gene3D" id="3.40.50.720">
    <property type="entry name" value="NAD(P)-binding Rossmann-like Domain"/>
    <property type="match status" value="1"/>
</dbReference>
<keyword evidence="2 5" id="KW-0479">Metal-binding</keyword>
<dbReference type="SUPFAM" id="SSF51735">
    <property type="entry name" value="NAD(P)-binding Rossmann-fold domains"/>
    <property type="match status" value="1"/>
</dbReference>
<dbReference type="InterPro" id="IPR011032">
    <property type="entry name" value="GroES-like_sf"/>
</dbReference>
<dbReference type="InterPro" id="IPR002328">
    <property type="entry name" value="ADH_Zn_CS"/>
</dbReference>
<dbReference type="EMBL" id="KZ988553">
    <property type="protein sequence ID" value="RKP11963.1"/>
    <property type="molecule type" value="Genomic_DNA"/>
</dbReference>